<evidence type="ECO:0000256" key="6">
    <source>
        <dbReference type="ARBA" id="ARBA00023242"/>
    </source>
</evidence>
<accession>A0A8H3EMZ9</accession>
<dbReference type="Proteomes" id="UP000664521">
    <property type="component" value="Unassembled WGS sequence"/>
</dbReference>
<feature type="compositionally biased region" description="Acidic residues" evidence="7">
    <location>
        <begin position="283"/>
        <end position="304"/>
    </location>
</feature>
<sequence length="313" mass="34739">MADVRSMLRNERVARRLNHPHLTYSTTGTLVCLVCHIQLKSEALWNNHLNSNQHAMRLQRIRDNALGRPPGAPPPAENSSEQLPEPTNGSKKRKADDTNGDTRKKSKPANGAPAGFFDEESLYQDQSSDSEPQKITKVHLRQPSDNLPAALTQSPRNHQDQNPTPPTTADPATVDEDEWAAFERDLATPPPEPSALTATATITAAPVSAAELAAQSREGNLQKKSLREIEQEDEKEDAARQMEEELDEMAGFDERVKRLREKREQLRLVNVTSRSMVHNDSDGGGEGDDEHEADDEDDDDDADGFELWSAVIQ</sequence>
<dbReference type="EMBL" id="CAJPDS010000005">
    <property type="protein sequence ID" value="CAF9907393.1"/>
    <property type="molecule type" value="Genomic_DNA"/>
</dbReference>
<feature type="compositionally biased region" description="Basic and acidic residues" evidence="7">
    <location>
        <begin position="94"/>
        <end position="103"/>
    </location>
</feature>
<proteinExistence type="predicted"/>
<dbReference type="GO" id="GO:0008270">
    <property type="term" value="F:zinc ion binding"/>
    <property type="evidence" value="ECO:0007669"/>
    <property type="project" value="UniProtKB-KW"/>
</dbReference>
<evidence type="ECO:0000256" key="3">
    <source>
        <dbReference type="ARBA" id="ARBA00022771"/>
    </source>
</evidence>
<dbReference type="SUPFAM" id="SSF57667">
    <property type="entry name" value="beta-beta-alpha zinc fingers"/>
    <property type="match status" value="1"/>
</dbReference>
<evidence type="ECO:0000313" key="9">
    <source>
        <dbReference type="EMBL" id="CAF9907393.1"/>
    </source>
</evidence>
<comment type="subcellular location">
    <subcellularLocation>
        <location evidence="1">Nucleus</location>
    </subcellularLocation>
</comment>
<dbReference type="GO" id="GO:0005681">
    <property type="term" value="C:spliceosomal complex"/>
    <property type="evidence" value="ECO:0007669"/>
    <property type="project" value="InterPro"/>
</dbReference>
<organism evidence="9 10">
    <name type="scientific">Heterodermia speciosa</name>
    <dbReference type="NCBI Taxonomy" id="116794"/>
    <lineage>
        <taxon>Eukaryota</taxon>
        <taxon>Fungi</taxon>
        <taxon>Dikarya</taxon>
        <taxon>Ascomycota</taxon>
        <taxon>Pezizomycotina</taxon>
        <taxon>Lecanoromycetes</taxon>
        <taxon>OSLEUM clade</taxon>
        <taxon>Lecanoromycetidae</taxon>
        <taxon>Caliciales</taxon>
        <taxon>Physciaceae</taxon>
        <taxon>Heterodermia</taxon>
    </lineage>
</organism>
<gene>
    <name evidence="9" type="ORF">HETSPECPRED_007117</name>
</gene>
<evidence type="ECO:0000256" key="2">
    <source>
        <dbReference type="ARBA" id="ARBA00022723"/>
    </source>
</evidence>
<dbReference type="InterPro" id="IPR036236">
    <property type="entry name" value="Znf_C2H2_sf"/>
</dbReference>
<evidence type="ECO:0000256" key="4">
    <source>
        <dbReference type="ARBA" id="ARBA00022833"/>
    </source>
</evidence>
<evidence type="ECO:0000256" key="7">
    <source>
        <dbReference type="SAM" id="MobiDB-lite"/>
    </source>
</evidence>
<feature type="compositionally biased region" description="Low complexity" evidence="7">
    <location>
        <begin position="195"/>
        <end position="210"/>
    </location>
</feature>
<dbReference type="PANTHER" id="PTHR13278">
    <property type="entry name" value="ZINC FINGER PROTEIN 830"/>
    <property type="match status" value="1"/>
</dbReference>
<keyword evidence="2" id="KW-0479">Metal-binding</keyword>
<feature type="domain" description="C2H2-type" evidence="8">
    <location>
        <begin position="31"/>
        <end position="54"/>
    </location>
</feature>
<keyword evidence="4" id="KW-0862">Zinc</keyword>
<dbReference type="GO" id="GO:0033314">
    <property type="term" value="P:mitotic DNA replication checkpoint signaling"/>
    <property type="evidence" value="ECO:0007669"/>
    <property type="project" value="TreeGrafter"/>
</dbReference>
<dbReference type="InterPro" id="IPR040050">
    <property type="entry name" value="ZNF830-like"/>
</dbReference>
<protein>
    <recommendedName>
        <fullName evidence="8">C2H2-type domain-containing protein</fullName>
    </recommendedName>
</protein>
<keyword evidence="6" id="KW-0539">Nucleus</keyword>
<dbReference type="GO" id="GO:0003676">
    <property type="term" value="F:nucleic acid binding"/>
    <property type="evidence" value="ECO:0007669"/>
    <property type="project" value="InterPro"/>
</dbReference>
<dbReference type="GO" id="GO:0044773">
    <property type="term" value="P:mitotic DNA damage checkpoint signaling"/>
    <property type="evidence" value="ECO:0007669"/>
    <property type="project" value="TreeGrafter"/>
</dbReference>
<dbReference type="AlphaFoldDB" id="A0A8H3EMZ9"/>
<evidence type="ECO:0000259" key="8">
    <source>
        <dbReference type="Pfam" id="PF12874"/>
    </source>
</evidence>
<feature type="compositionally biased region" description="Polar residues" evidence="7">
    <location>
        <begin position="151"/>
        <end position="162"/>
    </location>
</feature>
<dbReference type="InterPro" id="IPR013087">
    <property type="entry name" value="Znf_C2H2_type"/>
</dbReference>
<evidence type="ECO:0000313" key="10">
    <source>
        <dbReference type="Proteomes" id="UP000664521"/>
    </source>
</evidence>
<keyword evidence="5" id="KW-0175">Coiled coil</keyword>
<keyword evidence="3" id="KW-0863">Zinc-finger</keyword>
<keyword evidence="10" id="KW-1185">Reference proteome</keyword>
<dbReference type="GO" id="GO:0033260">
    <property type="term" value="P:nuclear DNA replication"/>
    <property type="evidence" value="ECO:0007669"/>
    <property type="project" value="TreeGrafter"/>
</dbReference>
<feature type="compositionally biased region" description="Polar residues" evidence="7">
    <location>
        <begin position="77"/>
        <end position="89"/>
    </location>
</feature>
<dbReference type="PANTHER" id="PTHR13278:SF0">
    <property type="entry name" value="ZINC FINGER PROTEIN 830"/>
    <property type="match status" value="1"/>
</dbReference>
<dbReference type="Gene3D" id="3.30.160.60">
    <property type="entry name" value="Classic Zinc Finger"/>
    <property type="match status" value="1"/>
</dbReference>
<dbReference type="OrthoDB" id="77607at2759"/>
<feature type="region of interest" description="Disordered" evidence="7">
    <location>
        <begin position="64"/>
        <end position="241"/>
    </location>
</feature>
<comment type="caution">
    <text evidence="9">The sequence shown here is derived from an EMBL/GenBank/DDBJ whole genome shotgun (WGS) entry which is preliminary data.</text>
</comment>
<evidence type="ECO:0000256" key="1">
    <source>
        <dbReference type="ARBA" id="ARBA00004123"/>
    </source>
</evidence>
<name>A0A8H3EMZ9_9LECA</name>
<reference evidence="9" key="1">
    <citation type="submission" date="2021-03" db="EMBL/GenBank/DDBJ databases">
        <authorList>
            <person name="Tagirdzhanova G."/>
        </authorList>
    </citation>
    <scope>NUCLEOTIDE SEQUENCE</scope>
</reference>
<feature type="region of interest" description="Disordered" evidence="7">
    <location>
        <begin position="270"/>
        <end position="313"/>
    </location>
</feature>
<dbReference type="Pfam" id="PF12874">
    <property type="entry name" value="zf-met"/>
    <property type="match status" value="1"/>
</dbReference>
<evidence type="ECO:0000256" key="5">
    <source>
        <dbReference type="ARBA" id="ARBA00023054"/>
    </source>
</evidence>